<organism evidence="2">
    <name type="scientific">Brassica oleracea</name>
    <name type="common">Wild cabbage</name>
    <dbReference type="NCBI Taxonomy" id="3712"/>
    <lineage>
        <taxon>Eukaryota</taxon>
        <taxon>Viridiplantae</taxon>
        <taxon>Streptophyta</taxon>
        <taxon>Embryophyta</taxon>
        <taxon>Tracheophyta</taxon>
        <taxon>Spermatophyta</taxon>
        <taxon>Magnoliopsida</taxon>
        <taxon>eudicotyledons</taxon>
        <taxon>Gunneridae</taxon>
        <taxon>Pentapetalae</taxon>
        <taxon>rosids</taxon>
        <taxon>malvids</taxon>
        <taxon>Brassicales</taxon>
        <taxon>Brassicaceae</taxon>
        <taxon>Brassiceae</taxon>
        <taxon>Brassica</taxon>
    </lineage>
</organism>
<protein>
    <submittedName>
        <fullName evidence="2">Uncharacterized protein</fullName>
    </submittedName>
</protein>
<sequence>GSSGKQSCSGGRARSCGCWMQRKRRGGATSCGSGGARSCGSGGERCADSGGVRLCGSCGGTMSFTVVLLHKKVDLKGKEKK</sequence>
<feature type="non-terminal residue" evidence="2">
    <location>
        <position position="1"/>
    </location>
</feature>
<feature type="non-terminal residue" evidence="2">
    <location>
        <position position="81"/>
    </location>
</feature>
<dbReference type="EMBL" id="LR031877">
    <property type="protein sequence ID" value="VDD44266.1"/>
    <property type="molecule type" value="Genomic_DNA"/>
</dbReference>
<evidence type="ECO:0000313" key="2">
    <source>
        <dbReference type="EMBL" id="VDD44266.1"/>
    </source>
</evidence>
<dbReference type="AlphaFoldDB" id="A0A3P6F2V2"/>
<evidence type="ECO:0000256" key="1">
    <source>
        <dbReference type="SAM" id="MobiDB-lite"/>
    </source>
</evidence>
<accession>A0A3P6F2V2</accession>
<proteinExistence type="predicted"/>
<name>A0A3P6F2V2_BRAOL</name>
<feature type="compositionally biased region" description="Gly residues" evidence="1">
    <location>
        <begin position="32"/>
        <end position="43"/>
    </location>
</feature>
<reference evidence="2" key="1">
    <citation type="submission" date="2018-11" db="EMBL/GenBank/DDBJ databases">
        <authorList>
            <consortium name="Genoscope - CEA"/>
            <person name="William W."/>
        </authorList>
    </citation>
    <scope>NUCLEOTIDE SEQUENCE</scope>
</reference>
<feature type="region of interest" description="Disordered" evidence="1">
    <location>
        <begin position="24"/>
        <end position="45"/>
    </location>
</feature>
<gene>
    <name evidence="2" type="ORF">BOLC5T31813H</name>
</gene>